<evidence type="ECO:0000313" key="22">
    <source>
        <dbReference type="EMBL" id="SMN19002.1"/>
    </source>
</evidence>
<evidence type="ECO:0000256" key="7">
    <source>
        <dbReference type="ARBA" id="ARBA00022801"/>
    </source>
</evidence>
<sequence>MSKDEVKDRKRKVEGYEVEEHKKKHHKKEKKEKKHHKKDKKDKKNKKEKKSEDEESIAEAVTNSKPSLSTTGYVQNEELTNVAQSEIDGFLKENEVAIEDPAKMNLRPLLSFSHVSLHKEIQDEIAKFPKPTPIQAASWPYLLSGRDVIGVAETGSGKTFAFGVPAVNALVQNDGKKKQYDGIKVLAISPTRELASQIYDNLIILTDKVGLECCCVYGGVPKDDQRRQLKKSDIVVATPGRLLDLLQEGSVDLSNVNYLVLDEADRMLEKGFEEDIKRIIGETNSKKRQTLMFTATWPKEVRELASTFMNQPVKVSIGNRDELTANKRITQIVEVVDPRSKERKLLELLKKYQSGPKKNDKVLIFALYKKEAARVERNLQYNGYNVSAIHGDLTQQQRTQALNEFKSGKSNLLLATDVAARGLDIPNVKTVINLTFPLTVEDYVHRIGRTGRAGQTGTSHTLFTDQEKHLAGGLVNVLNGANQPVPEDLIKFGTHTKKKEHGAYGAFYKDVDMSKKPKKITFD</sequence>
<comment type="subcellular location">
    <subcellularLocation>
        <location evidence="1">Nucleus</location>
        <location evidence="1">Nucleolus</location>
    </subcellularLocation>
</comment>
<dbReference type="InterPro" id="IPR027417">
    <property type="entry name" value="P-loop_NTPase"/>
</dbReference>
<name>A0A1X7QZZ8_9SACH</name>
<evidence type="ECO:0000256" key="12">
    <source>
        <dbReference type="ARBA" id="ARBA00037449"/>
    </source>
</evidence>
<feature type="domain" description="DEAD-box RNA helicase Q" evidence="21">
    <location>
        <begin position="110"/>
        <end position="136"/>
    </location>
</feature>
<evidence type="ECO:0000256" key="1">
    <source>
        <dbReference type="ARBA" id="ARBA00004604"/>
    </source>
</evidence>
<evidence type="ECO:0000256" key="16">
    <source>
        <dbReference type="PROSITE-ProRule" id="PRU00552"/>
    </source>
</evidence>
<dbReference type="EMBL" id="FXLY01000003">
    <property type="protein sequence ID" value="SMN19002.1"/>
    <property type="molecule type" value="Genomic_DNA"/>
</dbReference>
<dbReference type="GO" id="GO:0003723">
    <property type="term" value="F:RNA binding"/>
    <property type="evidence" value="ECO:0007669"/>
    <property type="project" value="UniProtKB-KW"/>
</dbReference>
<dbReference type="Pfam" id="PF00270">
    <property type="entry name" value="DEAD"/>
    <property type="match status" value="1"/>
</dbReference>
<dbReference type="FunFam" id="3.40.50.300:FF:002174">
    <property type="entry name" value="ATP-dependent RNA helicase DBP3"/>
    <property type="match status" value="1"/>
</dbReference>
<protein>
    <recommendedName>
        <fullName evidence="13">ATP-dependent RNA helicase DBP3</fullName>
        <ecNumber evidence="3">3.6.4.13</ecNumber>
    </recommendedName>
    <alternativeName>
        <fullName evidence="14">ATP-dependent RNA helicase dbp3</fullName>
    </alternativeName>
</protein>
<evidence type="ECO:0000259" key="21">
    <source>
        <dbReference type="PROSITE" id="PS51195"/>
    </source>
</evidence>
<dbReference type="OrthoDB" id="196131at2759"/>
<evidence type="ECO:0000259" key="20">
    <source>
        <dbReference type="PROSITE" id="PS51194"/>
    </source>
</evidence>
<dbReference type="GO" id="GO:0003724">
    <property type="term" value="F:RNA helicase activity"/>
    <property type="evidence" value="ECO:0007669"/>
    <property type="project" value="UniProtKB-EC"/>
</dbReference>
<keyword evidence="5" id="KW-0698">rRNA processing</keyword>
<feature type="short sequence motif" description="Q motif" evidence="16">
    <location>
        <begin position="110"/>
        <end position="136"/>
    </location>
</feature>
<evidence type="ECO:0000256" key="4">
    <source>
        <dbReference type="ARBA" id="ARBA00022517"/>
    </source>
</evidence>
<evidence type="ECO:0000256" key="15">
    <source>
        <dbReference type="ARBA" id="ARBA00047984"/>
    </source>
</evidence>
<dbReference type="GO" id="GO:0016787">
    <property type="term" value="F:hydrolase activity"/>
    <property type="evidence" value="ECO:0007669"/>
    <property type="project" value="UniProtKB-KW"/>
</dbReference>
<comment type="catalytic activity">
    <reaction evidence="15">
        <text>ATP + H2O = ADP + phosphate + H(+)</text>
        <dbReference type="Rhea" id="RHEA:13065"/>
        <dbReference type="ChEBI" id="CHEBI:15377"/>
        <dbReference type="ChEBI" id="CHEBI:15378"/>
        <dbReference type="ChEBI" id="CHEBI:30616"/>
        <dbReference type="ChEBI" id="CHEBI:43474"/>
        <dbReference type="ChEBI" id="CHEBI:456216"/>
        <dbReference type="EC" id="3.6.4.13"/>
    </reaction>
</comment>
<keyword evidence="6 17" id="KW-0547">Nucleotide-binding</keyword>
<keyword evidence="10" id="KW-0694">RNA-binding</keyword>
<dbReference type="SUPFAM" id="SSF52540">
    <property type="entry name" value="P-loop containing nucleoside triphosphate hydrolases"/>
    <property type="match status" value="1"/>
</dbReference>
<comment type="similarity">
    <text evidence="2">Belongs to the DEAD box helicase family. DDX5/DBP2 subfamily.</text>
</comment>
<keyword evidence="7 17" id="KW-0378">Hydrolase</keyword>
<dbReference type="FunFam" id="3.40.50.300:FF:000008">
    <property type="entry name" value="ATP-dependent RNA helicase RhlB"/>
    <property type="match status" value="1"/>
</dbReference>
<evidence type="ECO:0000256" key="10">
    <source>
        <dbReference type="ARBA" id="ARBA00022884"/>
    </source>
</evidence>
<dbReference type="InterPro" id="IPR000629">
    <property type="entry name" value="RNA-helicase_DEAD-box_CS"/>
</dbReference>
<evidence type="ECO:0000256" key="18">
    <source>
        <dbReference type="SAM" id="MobiDB-lite"/>
    </source>
</evidence>
<dbReference type="PROSITE" id="PS00039">
    <property type="entry name" value="DEAD_ATP_HELICASE"/>
    <property type="match status" value="1"/>
</dbReference>
<dbReference type="Gene3D" id="3.40.50.300">
    <property type="entry name" value="P-loop containing nucleotide triphosphate hydrolases"/>
    <property type="match status" value="2"/>
</dbReference>
<dbReference type="PROSITE" id="PS51192">
    <property type="entry name" value="HELICASE_ATP_BIND_1"/>
    <property type="match status" value="1"/>
</dbReference>
<organism evidence="22 23">
    <name type="scientific">Maudiozyma saulgeensis</name>
    <dbReference type="NCBI Taxonomy" id="1789683"/>
    <lineage>
        <taxon>Eukaryota</taxon>
        <taxon>Fungi</taxon>
        <taxon>Dikarya</taxon>
        <taxon>Ascomycota</taxon>
        <taxon>Saccharomycotina</taxon>
        <taxon>Saccharomycetes</taxon>
        <taxon>Saccharomycetales</taxon>
        <taxon>Saccharomycetaceae</taxon>
        <taxon>Maudiozyma</taxon>
    </lineage>
</organism>
<feature type="compositionally biased region" description="Basic residues" evidence="18">
    <location>
        <begin position="22"/>
        <end position="48"/>
    </location>
</feature>
<keyword evidence="11" id="KW-0539">Nucleus</keyword>
<dbReference type="GO" id="GO:0005730">
    <property type="term" value="C:nucleolus"/>
    <property type="evidence" value="ECO:0007669"/>
    <property type="project" value="UniProtKB-SubCell"/>
</dbReference>
<dbReference type="GO" id="GO:0006364">
    <property type="term" value="P:rRNA processing"/>
    <property type="evidence" value="ECO:0007669"/>
    <property type="project" value="UniProtKB-KW"/>
</dbReference>
<evidence type="ECO:0000256" key="6">
    <source>
        <dbReference type="ARBA" id="ARBA00022741"/>
    </source>
</evidence>
<keyword evidence="23" id="KW-1185">Reference proteome</keyword>
<keyword evidence="4" id="KW-0690">Ribosome biogenesis</keyword>
<evidence type="ECO:0000256" key="9">
    <source>
        <dbReference type="ARBA" id="ARBA00022840"/>
    </source>
</evidence>
<dbReference type="SMART" id="SM00490">
    <property type="entry name" value="HELICc"/>
    <property type="match status" value="1"/>
</dbReference>
<dbReference type="GO" id="GO:0005524">
    <property type="term" value="F:ATP binding"/>
    <property type="evidence" value="ECO:0007669"/>
    <property type="project" value="UniProtKB-KW"/>
</dbReference>
<accession>A0A1X7QZZ8</accession>
<evidence type="ECO:0000256" key="11">
    <source>
        <dbReference type="ARBA" id="ARBA00023242"/>
    </source>
</evidence>
<dbReference type="PANTHER" id="PTHR47958">
    <property type="entry name" value="ATP-DEPENDENT RNA HELICASE DBP3"/>
    <property type="match status" value="1"/>
</dbReference>
<evidence type="ECO:0000256" key="14">
    <source>
        <dbReference type="ARBA" id="ARBA00039606"/>
    </source>
</evidence>
<dbReference type="PROSITE" id="PS51195">
    <property type="entry name" value="Q_MOTIF"/>
    <property type="match status" value="1"/>
</dbReference>
<dbReference type="PROSITE" id="PS51194">
    <property type="entry name" value="HELICASE_CTER"/>
    <property type="match status" value="1"/>
</dbReference>
<feature type="domain" description="Helicase ATP-binding" evidence="19">
    <location>
        <begin position="139"/>
        <end position="315"/>
    </location>
</feature>
<dbReference type="InterPro" id="IPR011545">
    <property type="entry name" value="DEAD/DEAH_box_helicase_dom"/>
</dbReference>
<dbReference type="CDD" id="cd00268">
    <property type="entry name" value="DEADc"/>
    <property type="match status" value="1"/>
</dbReference>
<dbReference type="SMART" id="SM00487">
    <property type="entry name" value="DEXDc"/>
    <property type="match status" value="1"/>
</dbReference>
<dbReference type="AlphaFoldDB" id="A0A1X7QZZ8"/>
<evidence type="ECO:0000256" key="2">
    <source>
        <dbReference type="ARBA" id="ARBA00009334"/>
    </source>
</evidence>
<dbReference type="EC" id="3.6.4.13" evidence="3"/>
<evidence type="ECO:0000256" key="17">
    <source>
        <dbReference type="RuleBase" id="RU000492"/>
    </source>
</evidence>
<dbReference type="Proteomes" id="UP000196158">
    <property type="component" value="Unassembled WGS sequence"/>
</dbReference>
<dbReference type="InterPro" id="IPR001650">
    <property type="entry name" value="Helicase_C-like"/>
</dbReference>
<keyword evidence="9 17" id="KW-0067">ATP-binding</keyword>
<dbReference type="Pfam" id="PF00271">
    <property type="entry name" value="Helicase_C"/>
    <property type="match status" value="1"/>
</dbReference>
<feature type="compositionally biased region" description="Basic and acidic residues" evidence="18">
    <location>
        <begin position="1"/>
        <end position="21"/>
    </location>
</feature>
<evidence type="ECO:0000259" key="19">
    <source>
        <dbReference type="PROSITE" id="PS51192"/>
    </source>
</evidence>
<feature type="compositionally biased region" description="Polar residues" evidence="18">
    <location>
        <begin position="61"/>
        <end position="73"/>
    </location>
</feature>
<evidence type="ECO:0000256" key="13">
    <source>
        <dbReference type="ARBA" id="ARBA00039328"/>
    </source>
</evidence>
<feature type="region of interest" description="Disordered" evidence="18">
    <location>
        <begin position="1"/>
        <end position="73"/>
    </location>
</feature>
<evidence type="ECO:0000313" key="23">
    <source>
        <dbReference type="Proteomes" id="UP000196158"/>
    </source>
</evidence>
<dbReference type="InterPro" id="IPR014001">
    <property type="entry name" value="Helicase_ATP-bd"/>
</dbReference>
<feature type="domain" description="Helicase C-terminal" evidence="20">
    <location>
        <begin position="344"/>
        <end position="493"/>
    </location>
</feature>
<dbReference type="InterPro" id="IPR044742">
    <property type="entry name" value="DEAD/DEAH_RhlB"/>
</dbReference>
<dbReference type="STRING" id="1789683.A0A1X7QZZ8"/>
<dbReference type="CDD" id="cd18787">
    <property type="entry name" value="SF2_C_DEAD"/>
    <property type="match status" value="1"/>
</dbReference>
<proteinExistence type="inferred from homology"/>
<dbReference type="InterPro" id="IPR014014">
    <property type="entry name" value="RNA_helicase_DEAD_Q_motif"/>
</dbReference>
<evidence type="ECO:0000256" key="3">
    <source>
        <dbReference type="ARBA" id="ARBA00012552"/>
    </source>
</evidence>
<comment type="function">
    <text evidence="12">ATP-dependent RNA helicase required for 60S ribosomal subunit synthesis. Involved in efficient pre-rRNA processing, predominantly at site A3, which is necessary for the normal formation of 25S and 5.8S rRNAs.</text>
</comment>
<keyword evidence="8 17" id="KW-0347">Helicase</keyword>
<evidence type="ECO:0000256" key="5">
    <source>
        <dbReference type="ARBA" id="ARBA00022552"/>
    </source>
</evidence>
<gene>
    <name evidence="22" type="ORF">KASA_0P01320G</name>
</gene>
<evidence type="ECO:0000256" key="8">
    <source>
        <dbReference type="ARBA" id="ARBA00022806"/>
    </source>
</evidence>
<reference evidence="22 23" key="1">
    <citation type="submission" date="2017-04" db="EMBL/GenBank/DDBJ databases">
        <authorList>
            <person name="Afonso C.L."/>
            <person name="Miller P.J."/>
            <person name="Scott M.A."/>
            <person name="Spackman E."/>
            <person name="Goraichik I."/>
            <person name="Dimitrov K.M."/>
            <person name="Suarez D.L."/>
            <person name="Swayne D.E."/>
        </authorList>
    </citation>
    <scope>NUCLEOTIDE SEQUENCE [LARGE SCALE GENOMIC DNA]</scope>
</reference>